<dbReference type="InterPro" id="IPR020904">
    <property type="entry name" value="Sc_DH/Rdtase_CS"/>
</dbReference>
<dbReference type="PANTHER" id="PTHR44196">
    <property type="entry name" value="DEHYDROGENASE/REDUCTASE SDR FAMILY MEMBER 7B"/>
    <property type="match status" value="1"/>
</dbReference>
<name>A0A428ZUE8_KIBAR</name>
<dbReference type="InterPro" id="IPR002347">
    <property type="entry name" value="SDR_fam"/>
</dbReference>
<comment type="caution">
    <text evidence="3">The sequence shown here is derived from an EMBL/GenBank/DDBJ whole genome shotgun (WGS) entry which is preliminary data.</text>
</comment>
<dbReference type="PRINTS" id="PR00081">
    <property type="entry name" value="GDHRDH"/>
</dbReference>
<dbReference type="OrthoDB" id="158573at2"/>
<protein>
    <submittedName>
        <fullName evidence="3">Short chain dehydrogenase</fullName>
    </submittedName>
</protein>
<dbReference type="AlphaFoldDB" id="A0A428ZUE8"/>
<dbReference type="InterPro" id="IPR036291">
    <property type="entry name" value="NAD(P)-bd_dom_sf"/>
</dbReference>
<dbReference type="GO" id="GO:0016020">
    <property type="term" value="C:membrane"/>
    <property type="evidence" value="ECO:0007669"/>
    <property type="project" value="TreeGrafter"/>
</dbReference>
<dbReference type="NCBIfam" id="NF006073">
    <property type="entry name" value="PRK08219.1"/>
    <property type="match status" value="1"/>
</dbReference>
<dbReference type="EMBL" id="QHKI01000001">
    <property type="protein sequence ID" value="RSM91593.1"/>
    <property type="molecule type" value="Genomic_DNA"/>
</dbReference>
<dbReference type="Pfam" id="PF00106">
    <property type="entry name" value="adh_short"/>
    <property type="match status" value="1"/>
</dbReference>
<keyword evidence="2" id="KW-0560">Oxidoreductase</keyword>
<evidence type="ECO:0000256" key="2">
    <source>
        <dbReference type="ARBA" id="ARBA00023002"/>
    </source>
</evidence>
<organism evidence="3 4">
    <name type="scientific">Kibdelosporangium aridum</name>
    <dbReference type="NCBI Taxonomy" id="2030"/>
    <lineage>
        <taxon>Bacteria</taxon>
        <taxon>Bacillati</taxon>
        <taxon>Actinomycetota</taxon>
        <taxon>Actinomycetes</taxon>
        <taxon>Pseudonocardiales</taxon>
        <taxon>Pseudonocardiaceae</taxon>
        <taxon>Kibdelosporangium</taxon>
    </lineage>
</organism>
<evidence type="ECO:0000313" key="4">
    <source>
        <dbReference type="Proteomes" id="UP000287547"/>
    </source>
</evidence>
<accession>A0A428ZUE8</accession>
<dbReference type="Proteomes" id="UP000287547">
    <property type="component" value="Unassembled WGS sequence"/>
</dbReference>
<reference evidence="3 4" key="1">
    <citation type="submission" date="2018-05" db="EMBL/GenBank/DDBJ databases">
        <title>Evolution of GPA BGCs.</title>
        <authorList>
            <person name="Waglechner N."/>
            <person name="Wright G.D."/>
        </authorList>
    </citation>
    <scope>NUCLEOTIDE SEQUENCE [LARGE SCALE GENOMIC DNA]</scope>
    <source>
        <strain evidence="3 4">A82846</strain>
    </source>
</reference>
<sequence>MLPHVTRTAVITGATGGIGTAIVRALASRGDRVLAVGRSATKLSALASPQVVPVILDLTDPIELPRPLAELDRLDVLVHCAGIAEVASVEESPPTLWQNTFAVNVMAPAELTRGLLPALRAANGSVVFINIAEGMHAVENWSAYVASKAALKEFAGSLRAEEHLRVTNIYPSGVDTELLQEVRAKFGRPYDPDACVRPETLASLVIIALDCPADAQVTELAVRPARFPS</sequence>
<dbReference type="PANTHER" id="PTHR44196:SF1">
    <property type="entry name" value="DEHYDROGENASE_REDUCTASE SDR FAMILY MEMBER 7B"/>
    <property type="match status" value="1"/>
</dbReference>
<dbReference type="PROSITE" id="PS00061">
    <property type="entry name" value="ADH_SHORT"/>
    <property type="match status" value="1"/>
</dbReference>
<dbReference type="Gene3D" id="3.40.50.720">
    <property type="entry name" value="NAD(P)-binding Rossmann-like Domain"/>
    <property type="match status" value="1"/>
</dbReference>
<evidence type="ECO:0000313" key="3">
    <source>
        <dbReference type="EMBL" id="RSM91593.1"/>
    </source>
</evidence>
<proteinExistence type="inferred from homology"/>
<dbReference type="GO" id="GO:0016491">
    <property type="term" value="F:oxidoreductase activity"/>
    <property type="evidence" value="ECO:0007669"/>
    <property type="project" value="UniProtKB-KW"/>
</dbReference>
<comment type="similarity">
    <text evidence="1">Belongs to the short-chain dehydrogenases/reductases (SDR) family.</text>
</comment>
<gene>
    <name evidence="3" type="ORF">DMH04_00960</name>
</gene>
<evidence type="ECO:0000256" key="1">
    <source>
        <dbReference type="ARBA" id="ARBA00006484"/>
    </source>
</evidence>
<dbReference type="SUPFAM" id="SSF51735">
    <property type="entry name" value="NAD(P)-binding Rossmann-fold domains"/>
    <property type="match status" value="1"/>
</dbReference>